<comment type="caution">
    <text evidence="1">The sequence shown here is derived from an EMBL/GenBank/DDBJ whole genome shotgun (WGS) entry which is preliminary data.</text>
</comment>
<dbReference type="InterPro" id="IPR021660">
    <property type="entry name" value="DUF3253"/>
</dbReference>
<reference evidence="1 2" key="1">
    <citation type="submission" date="2018-05" db="EMBL/GenBank/DDBJ databases">
        <title>Coraliomargarita sinensis sp. nov., isolated from a marine solar saltern.</title>
        <authorList>
            <person name="Zhou L.Y."/>
        </authorList>
    </citation>
    <scope>NUCLEOTIDE SEQUENCE [LARGE SCALE GENOMIC DNA]</scope>
    <source>
        <strain evidence="1 2">WN38</strain>
    </source>
</reference>
<dbReference type="OrthoDB" id="34459at2"/>
<dbReference type="Proteomes" id="UP000247099">
    <property type="component" value="Unassembled WGS sequence"/>
</dbReference>
<name>A0A317ZLE1_9BACT</name>
<gene>
    <name evidence="1" type="ORF">DDZ13_03505</name>
</gene>
<dbReference type="SUPFAM" id="SSF46785">
    <property type="entry name" value="Winged helix' DNA-binding domain"/>
    <property type="match status" value="1"/>
</dbReference>
<dbReference type="EMBL" id="QHJQ01000002">
    <property type="protein sequence ID" value="PXA05043.1"/>
    <property type="molecule type" value="Genomic_DNA"/>
</dbReference>
<accession>A0A317ZLE1</accession>
<evidence type="ECO:0000313" key="1">
    <source>
        <dbReference type="EMBL" id="PXA05043.1"/>
    </source>
</evidence>
<sequence length="84" mass="9276">MGMGDRQNIRASILKLLQARQENATICPSEAARDVFDRSEWSARMTLVRDVAAGMASEGQIEFCQKGEAVDPATVRGPVRLRLK</sequence>
<protein>
    <submittedName>
        <fullName evidence="1">DUF3253 domain-containing protein</fullName>
    </submittedName>
</protein>
<organism evidence="1 2">
    <name type="scientific">Coraliomargarita sinensis</name>
    <dbReference type="NCBI Taxonomy" id="2174842"/>
    <lineage>
        <taxon>Bacteria</taxon>
        <taxon>Pseudomonadati</taxon>
        <taxon>Verrucomicrobiota</taxon>
        <taxon>Opitutia</taxon>
        <taxon>Puniceicoccales</taxon>
        <taxon>Coraliomargaritaceae</taxon>
        <taxon>Coraliomargarita</taxon>
    </lineage>
</organism>
<dbReference type="AlphaFoldDB" id="A0A317ZLE1"/>
<evidence type="ECO:0000313" key="2">
    <source>
        <dbReference type="Proteomes" id="UP000247099"/>
    </source>
</evidence>
<proteinExistence type="predicted"/>
<dbReference type="InParanoid" id="A0A317ZLE1"/>
<dbReference type="Gene3D" id="1.10.10.10">
    <property type="entry name" value="Winged helix-like DNA-binding domain superfamily/Winged helix DNA-binding domain"/>
    <property type="match status" value="1"/>
</dbReference>
<keyword evidence="2" id="KW-1185">Reference proteome</keyword>
<dbReference type="InterPro" id="IPR036388">
    <property type="entry name" value="WH-like_DNA-bd_sf"/>
</dbReference>
<dbReference type="Pfam" id="PF11625">
    <property type="entry name" value="DUF3253"/>
    <property type="match status" value="1"/>
</dbReference>
<dbReference type="InterPro" id="IPR036390">
    <property type="entry name" value="WH_DNA-bd_sf"/>
</dbReference>